<dbReference type="AlphaFoldDB" id="A0ABD2PGQ7"/>
<dbReference type="EMBL" id="JABFTP020000186">
    <property type="protein sequence ID" value="KAL3290063.1"/>
    <property type="molecule type" value="Genomic_DNA"/>
</dbReference>
<evidence type="ECO:0000313" key="2">
    <source>
        <dbReference type="Proteomes" id="UP001516400"/>
    </source>
</evidence>
<dbReference type="Proteomes" id="UP001516400">
    <property type="component" value="Unassembled WGS sequence"/>
</dbReference>
<comment type="caution">
    <text evidence="1">The sequence shown here is derived from an EMBL/GenBank/DDBJ whole genome shotgun (WGS) entry which is preliminary data.</text>
</comment>
<organism evidence="1 2">
    <name type="scientific">Cryptolaemus montrouzieri</name>
    <dbReference type="NCBI Taxonomy" id="559131"/>
    <lineage>
        <taxon>Eukaryota</taxon>
        <taxon>Metazoa</taxon>
        <taxon>Ecdysozoa</taxon>
        <taxon>Arthropoda</taxon>
        <taxon>Hexapoda</taxon>
        <taxon>Insecta</taxon>
        <taxon>Pterygota</taxon>
        <taxon>Neoptera</taxon>
        <taxon>Endopterygota</taxon>
        <taxon>Coleoptera</taxon>
        <taxon>Polyphaga</taxon>
        <taxon>Cucujiformia</taxon>
        <taxon>Coccinelloidea</taxon>
        <taxon>Coccinellidae</taxon>
        <taxon>Scymninae</taxon>
        <taxon>Scymnini</taxon>
        <taxon>Cryptolaemus</taxon>
    </lineage>
</organism>
<accession>A0ABD2PGQ7</accession>
<reference evidence="1 2" key="1">
    <citation type="journal article" date="2021" name="BMC Biol.">
        <title>Horizontally acquired antibacterial genes associated with adaptive radiation of ladybird beetles.</title>
        <authorList>
            <person name="Li H.S."/>
            <person name="Tang X.F."/>
            <person name="Huang Y.H."/>
            <person name="Xu Z.Y."/>
            <person name="Chen M.L."/>
            <person name="Du X.Y."/>
            <person name="Qiu B.Y."/>
            <person name="Chen P.T."/>
            <person name="Zhang W."/>
            <person name="Slipinski A."/>
            <person name="Escalona H.E."/>
            <person name="Waterhouse R.M."/>
            <person name="Zwick A."/>
            <person name="Pang H."/>
        </authorList>
    </citation>
    <scope>NUCLEOTIDE SEQUENCE [LARGE SCALE GENOMIC DNA]</scope>
    <source>
        <strain evidence="1">SYSU2018</strain>
    </source>
</reference>
<gene>
    <name evidence="1" type="ORF">HHI36_023432</name>
</gene>
<sequence>MQLIGYKVELPPVHACLQRRSVDKVAISNWERKHALNPYELQELADKMKLEESDLGREFSNDELEENLIPGENFDGDPRPADEFNSSVFLEIAKK</sequence>
<evidence type="ECO:0000313" key="1">
    <source>
        <dbReference type="EMBL" id="KAL3290063.1"/>
    </source>
</evidence>
<name>A0ABD2PGQ7_9CUCU</name>
<proteinExistence type="predicted"/>
<protein>
    <submittedName>
        <fullName evidence="1">Uncharacterized protein</fullName>
    </submittedName>
</protein>
<keyword evidence="2" id="KW-1185">Reference proteome</keyword>